<dbReference type="GeneID" id="38112551"/>
<dbReference type="InterPro" id="IPR001357">
    <property type="entry name" value="BRCT_dom"/>
</dbReference>
<feature type="region of interest" description="Disordered" evidence="1">
    <location>
        <begin position="1"/>
        <end position="39"/>
    </location>
</feature>
<dbReference type="Pfam" id="PF00533">
    <property type="entry name" value="BRCT"/>
    <property type="match status" value="1"/>
</dbReference>
<dbReference type="OrthoDB" id="427711at2759"/>
<evidence type="ECO:0000259" key="2">
    <source>
        <dbReference type="PROSITE" id="PS50172"/>
    </source>
</evidence>
<feature type="region of interest" description="Disordered" evidence="1">
    <location>
        <begin position="133"/>
        <end position="204"/>
    </location>
</feature>
<dbReference type="STRING" id="1810919.A0A3D8SVS8"/>
<dbReference type="PROSITE" id="PS50172">
    <property type="entry name" value="BRCT"/>
    <property type="match status" value="1"/>
</dbReference>
<sequence>MPPQKPAPAAPSNHLLFDPWNSASSGHQRSESNPGTAWRRTREAKLAQQFRSGDCTINSLVYDGIGRTYEKGEWEWDWGGDAKGGRGGDGRSGSGRAKRAVDQDSKQRDIRSMMGLGKGVFSAELGLGLGNKKGTGAFTSTPPSSTPTQAPTQIPTPPYEAEPYTEDLAPGAFSGTNTTPISAPQTQTQSKPVSSTTRSSSTPAESNILRGAIIYINGQTAPLVSDHKLKSLLVAHGATLSLSLSRRVTHVIIGKPNSGPGRGAGGGLAAGKIQKEMARGGWKGMKIVGVEWVLESVKAGKWLPETRFAVNLGSQRSVLGFM</sequence>
<proteinExistence type="predicted"/>
<dbReference type="RefSeq" id="XP_026607360.1">
    <property type="nucleotide sequence ID" value="XM_026744197.1"/>
</dbReference>
<dbReference type="EMBL" id="PVWQ01000002">
    <property type="protein sequence ID" value="RDW90406.1"/>
    <property type="molecule type" value="Genomic_DNA"/>
</dbReference>
<evidence type="ECO:0000313" key="3">
    <source>
        <dbReference type="EMBL" id="RDW90406.1"/>
    </source>
</evidence>
<reference evidence="3 4" key="1">
    <citation type="journal article" date="2018" name="IMA Fungus">
        <title>IMA Genome-F 9: Draft genome sequence of Annulohypoxylon stygium, Aspergillus mulundensis, Berkeleyomyces basicola (syn. Thielaviopsis basicola), Ceratocystis smalleyi, two Cercospora beticola strains, Coleophoma cylindrospora, Fusarium fracticaudum, Phialophora cf. hyalina, and Morchella septimelata.</title>
        <authorList>
            <person name="Wingfield B.D."/>
            <person name="Bills G.F."/>
            <person name="Dong Y."/>
            <person name="Huang W."/>
            <person name="Nel W.J."/>
            <person name="Swalarsk-Parry B.S."/>
            <person name="Vaghefi N."/>
            <person name="Wilken P.M."/>
            <person name="An Z."/>
            <person name="de Beer Z.W."/>
            <person name="De Vos L."/>
            <person name="Chen L."/>
            <person name="Duong T.A."/>
            <person name="Gao Y."/>
            <person name="Hammerbacher A."/>
            <person name="Kikkert J.R."/>
            <person name="Li Y."/>
            <person name="Li H."/>
            <person name="Li K."/>
            <person name="Li Q."/>
            <person name="Liu X."/>
            <person name="Ma X."/>
            <person name="Naidoo K."/>
            <person name="Pethybridge S.J."/>
            <person name="Sun J."/>
            <person name="Steenkamp E.T."/>
            <person name="van der Nest M.A."/>
            <person name="van Wyk S."/>
            <person name="Wingfield M.J."/>
            <person name="Xiong C."/>
            <person name="Yue Q."/>
            <person name="Zhang X."/>
        </authorList>
    </citation>
    <scope>NUCLEOTIDE SEQUENCE [LARGE SCALE GENOMIC DNA]</scope>
    <source>
        <strain evidence="3 4">DSM 5745</strain>
    </source>
</reference>
<name>A0A3D8SVS8_9EURO</name>
<accession>A0A3D8SVS8</accession>
<feature type="compositionally biased region" description="Polar residues" evidence="1">
    <location>
        <begin position="21"/>
        <end position="35"/>
    </location>
</feature>
<feature type="compositionally biased region" description="Polar residues" evidence="1">
    <location>
        <begin position="174"/>
        <end position="193"/>
    </location>
</feature>
<comment type="caution">
    <text evidence="3">The sequence shown here is derived from an EMBL/GenBank/DDBJ whole genome shotgun (WGS) entry which is preliminary data.</text>
</comment>
<protein>
    <recommendedName>
        <fullName evidence="2">BRCT domain-containing protein</fullName>
    </recommendedName>
</protein>
<evidence type="ECO:0000256" key="1">
    <source>
        <dbReference type="SAM" id="MobiDB-lite"/>
    </source>
</evidence>
<feature type="region of interest" description="Disordered" evidence="1">
    <location>
        <begin position="75"/>
        <end position="108"/>
    </location>
</feature>
<feature type="compositionally biased region" description="Low complexity" evidence="1">
    <location>
        <begin position="139"/>
        <end position="153"/>
    </location>
</feature>
<gene>
    <name evidence="3" type="ORF">DSM5745_02181</name>
</gene>
<dbReference type="SUPFAM" id="SSF52113">
    <property type="entry name" value="BRCT domain"/>
    <property type="match status" value="1"/>
</dbReference>
<organism evidence="3 4">
    <name type="scientific">Aspergillus mulundensis</name>
    <dbReference type="NCBI Taxonomy" id="1810919"/>
    <lineage>
        <taxon>Eukaryota</taxon>
        <taxon>Fungi</taxon>
        <taxon>Dikarya</taxon>
        <taxon>Ascomycota</taxon>
        <taxon>Pezizomycotina</taxon>
        <taxon>Eurotiomycetes</taxon>
        <taxon>Eurotiomycetidae</taxon>
        <taxon>Eurotiales</taxon>
        <taxon>Aspergillaceae</taxon>
        <taxon>Aspergillus</taxon>
        <taxon>Aspergillus subgen. Nidulantes</taxon>
    </lineage>
</organism>
<dbReference type="Gene3D" id="3.40.50.10190">
    <property type="entry name" value="BRCT domain"/>
    <property type="match status" value="1"/>
</dbReference>
<feature type="domain" description="BRCT" evidence="2">
    <location>
        <begin position="204"/>
        <end position="310"/>
    </location>
</feature>
<keyword evidence="4" id="KW-1185">Reference proteome</keyword>
<dbReference type="AlphaFoldDB" id="A0A3D8SVS8"/>
<dbReference type="SMART" id="SM00292">
    <property type="entry name" value="BRCT"/>
    <property type="match status" value="1"/>
</dbReference>
<dbReference type="Proteomes" id="UP000256690">
    <property type="component" value="Unassembled WGS sequence"/>
</dbReference>
<feature type="compositionally biased region" description="Basic and acidic residues" evidence="1">
    <location>
        <begin position="99"/>
        <end position="108"/>
    </location>
</feature>
<dbReference type="InterPro" id="IPR036420">
    <property type="entry name" value="BRCT_dom_sf"/>
</dbReference>
<evidence type="ECO:0000313" key="4">
    <source>
        <dbReference type="Proteomes" id="UP000256690"/>
    </source>
</evidence>